<reference evidence="2" key="1">
    <citation type="submission" date="2023-12" db="EMBL/GenBank/DDBJ databases">
        <title>Genome assembly of Anisodus tanguticus.</title>
        <authorList>
            <person name="Wang Y.-J."/>
        </authorList>
    </citation>
    <scope>NUCLEOTIDE SEQUENCE</scope>
    <source>
        <strain evidence="2">KB-2021</strain>
        <tissue evidence="2">Leaf</tissue>
    </source>
</reference>
<keyword evidence="3" id="KW-1185">Reference proteome</keyword>
<feature type="transmembrane region" description="Helical" evidence="1">
    <location>
        <begin position="102"/>
        <end position="123"/>
    </location>
</feature>
<keyword evidence="1" id="KW-1133">Transmembrane helix</keyword>
<proteinExistence type="predicted"/>
<keyword evidence="1" id="KW-0472">Membrane</keyword>
<dbReference type="AlphaFoldDB" id="A0AAE1SEY9"/>
<dbReference type="Proteomes" id="UP001291623">
    <property type="component" value="Unassembled WGS sequence"/>
</dbReference>
<protein>
    <submittedName>
        <fullName evidence="2">Uncharacterized protein</fullName>
    </submittedName>
</protein>
<name>A0AAE1SEY9_9SOLA</name>
<evidence type="ECO:0000256" key="1">
    <source>
        <dbReference type="SAM" id="Phobius"/>
    </source>
</evidence>
<evidence type="ECO:0000313" key="2">
    <source>
        <dbReference type="EMBL" id="KAK4367671.1"/>
    </source>
</evidence>
<gene>
    <name evidence="2" type="ORF">RND71_011463</name>
</gene>
<comment type="caution">
    <text evidence="2">The sequence shown here is derived from an EMBL/GenBank/DDBJ whole genome shotgun (WGS) entry which is preliminary data.</text>
</comment>
<evidence type="ECO:0000313" key="3">
    <source>
        <dbReference type="Proteomes" id="UP001291623"/>
    </source>
</evidence>
<keyword evidence="1" id="KW-0812">Transmembrane</keyword>
<accession>A0AAE1SEY9</accession>
<sequence length="125" mass="14040">MSDERLFDGQIESYDFHYDIAVIKIESNMLLPVVFLTRLSDSITVDPSRHVKKESFQLHGRSFDGQIEIYDFNGISDSFNVRGQLDPPSRSKLLSTPSFSGFASYNFFVPAIVMLVAAGEVGIRV</sequence>
<organism evidence="2 3">
    <name type="scientific">Anisodus tanguticus</name>
    <dbReference type="NCBI Taxonomy" id="243964"/>
    <lineage>
        <taxon>Eukaryota</taxon>
        <taxon>Viridiplantae</taxon>
        <taxon>Streptophyta</taxon>
        <taxon>Embryophyta</taxon>
        <taxon>Tracheophyta</taxon>
        <taxon>Spermatophyta</taxon>
        <taxon>Magnoliopsida</taxon>
        <taxon>eudicotyledons</taxon>
        <taxon>Gunneridae</taxon>
        <taxon>Pentapetalae</taxon>
        <taxon>asterids</taxon>
        <taxon>lamiids</taxon>
        <taxon>Solanales</taxon>
        <taxon>Solanaceae</taxon>
        <taxon>Solanoideae</taxon>
        <taxon>Hyoscyameae</taxon>
        <taxon>Anisodus</taxon>
    </lineage>
</organism>
<dbReference type="EMBL" id="JAVYJV010000006">
    <property type="protein sequence ID" value="KAK4367671.1"/>
    <property type="molecule type" value="Genomic_DNA"/>
</dbReference>